<evidence type="ECO:0000259" key="2">
    <source>
        <dbReference type="PROSITE" id="PS50043"/>
    </source>
</evidence>
<dbReference type="EMBL" id="JALDYZ010000001">
    <property type="protein sequence ID" value="MDI7920877.1"/>
    <property type="molecule type" value="Genomic_DNA"/>
</dbReference>
<keyword evidence="4" id="KW-1185">Reference proteome</keyword>
<sequence length="265" mass="29485">MRFQGEKMTFVSGDNHYAGTRGIREGSKWGEPKRVVLIVSDAGTVSERLVDALVREFPWIVVEQVEHVRDACTNFSHSVALILLDLALMKDAQAASTLLARLHPRALTAVMEPHDRNLATPLEDVIGSSLVRGVLPMNLRLDVWLSVVRLMLCGGEYFPPDLVRNTGHASESTVVAADNADAHSSRTSDRPTFAELTPREMQILEMVARGMQNKLIAAEFRLSEHTVKIHLHHIISKLGARNRTEAAAKYRNFQECLARSSADDR</sequence>
<dbReference type="PROSITE" id="PS50043">
    <property type="entry name" value="HTH_LUXR_2"/>
    <property type="match status" value="1"/>
</dbReference>
<feature type="domain" description="HTH luxR-type" evidence="2">
    <location>
        <begin position="189"/>
        <end position="254"/>
    </location>
</feature>
<dbReference type="SMART" id="SM00421">
    <property type="entry name" value="HTH_LUXR"/>
    <property type="match status" value="1"/>
</dbReference>
<dbReference type="Pfam" id="PF00196">
    <property type="entry name" value="GerE"/>
    <property type="match status" value="1"/>
</dbReference>
<dbReference type="PANTHER" id="PTHR43214">
    <property type="entry name" value="TWO-COMPONENT RESPONSE REGULATOR"/>
    <property type="match status" value="1"/>
</dbReference>
<dbReference type="CDD" id="cd06170">
    <property type="entry name" value="LuxR_C_like"/>
    <property type="match status" value="1"/>
</dbReference>
<dbReference type="PRINTS" id="PR00038">
    <property type="entry name" value="HTHLUXR"/>
</dbReference>
<dbReference type="PANTHER" id="PTHR43214:SF42">
    <property type="entry name" value="TRANSCRIPTIONAL REGULATORY PROTEIN DESR"/>
    <property type="match status" value="1"/>
</dbReference>
<dbReference type="Proteomes" id="UP001161580">
    <property type="component" value="Unassembled WGS sequence"/>
</dbReference>
<dbReference type="InterPro" id="IPR016032">
    <property type="entry name" value="Sig_transdc_resp-reg_C-effctor"/>
</dbReference>
<dbReference type="GO" id="GO:0006355">
    <property type="term" value="P:regulation of DNA-templated transcription"/>
    <property type="evidence" value="ECO:0007669"/>
    <property type="project" value="InterPro"/>
</dbReference>
<evidence type="ECO:0000313" key="4">
    <source>
        <dbReference type="Proteomes" id="UP001161580"/>
    </source>
</evidence>
<organism evidence="3 4">
    <name type="scientific">Ferirhizobium litorale</name>
    <dbReference type="NCBI Taxonomy" id="2927786"/>
    <lineage>
        <taxon>Bacteria</taxon>
        <taxon>Pseudomonadati</taxon>
        <taxon>Pseudomonadota</taxon>
        <taxon>Alphaproteobacteria</taxon>
        <taxon>Hyphomicrobiales</taxon>
        <taxon>Rhizobiaceae</taxon>
        <taxon>Ferirhizobium</taxon>
    </lineage>
</organism>
<dbReference type="RefSeq" id="WP_311785037.1">
    <property type="nucleotide sequence ID" value="NZ_JALDYY010000001.1"/>
</dbReference>
<comment type="caution">
    <text evidence="3">The sequence shown here is derived from an EMBL/GenBank/DDBJ whole genome shotgun (WGS) entry which is preliminary data.</text>
</comment>
<accession>A0AAE3U0S5</accession>
<evidence type="ECO:0000256" key="1">
    <source>
        <dbReference type="ARBA" id="ARBA00023125"/>
    </source>
</evidence>
<dbReference type="SUPFAM" id="SSF46894">
    <property type="entry name" value="C-terminal effector domain of the bipartite response regulators"/>
    <property type="match status" value="1"/>
</dbReference>
<dbReference type="InterPro" id="IPR000792">
    <property type="entry name" value="Tscrpt_reg_LuxR_C"/>
</dbReference>
<reference evidence="3" key="1">
    <citation type="submission" date="2022-03" db="EMBL/GenBank/DDBJ databases">
        <title>Fererhizobium litorale gen. nov., sp. nov., isolated from sandy sediments of the Sea of Japan seashore.</title>
        <authorList>
            <person name="Romanenko L."/>
            <person name="Kurilenko V."/>
            <person name="Otstavnykh N."/>
            <person name="Svetashev V."/>
            <person name="Tekutyeva L."/>
            <person name="Isaeva M."/>
            <person name="Mikhailov V."/>
        </authorList>
    </citation>
    <scope>NUCLEOTIDE SEQUENCE</scope>
    <source>
        <strain evidence="3">KMM 9576</strain>
    </source>
</reference>
<gene>
    <name evidence="3" type="ORF">MRS75_02120</name>
</gene>
<name>A0AAE3U0S5_9HYPH</name>
<dbReference type="AlphaFoldDB" id="A0AAE3U0S5"/>
<dbReference type="PROSITE" id="PS00622">
    <property type="entry name" value="HTH_LUXR_1"/>
    <property type="match status" value="1"/>
</dbReference>
<protein>
    <submittedName>
        <fullName evidence="3">Response regulator transcription factor</fullName>
    </submittedName>
</protein>
<dbReference type="InterPro" id="IPR039420">
    <property type="entry name" value="WalR-like"/>
</dbReference>
<dbReference type="GO" id="GO:0003677">
    <property type="term" value="F:DNA binding"/>
    <property type="evidence" value="ECO:0007669"/>
    <property type="project" value="UniProtKB-KW"/>
</dbReference>
<evidence type="ECO:0000313" key="3">
    <source>
        <dbReference type="EMBL" id="MDI7920877.1"/>
    </source>
</evidence>
<proteinExistence type="predicted"/>
<keyword evidence="1" id="KW-0238">DNA-binding</keyword>
<dbReference type="Gene3D" id="3.40.50.2300">
    <property type="match status" value="1"/>
</dbReference>